<keyword evidence="2" id="KW-0645">Protease</keyword>
<evidence type="ECO:0000256" key="5">
    <source>
        <dbReference type="ARBA" id="ARBA00022833"/>
    </source>
</evidence>
<keyword evidence="6" id="KW-0482">Metalloprotease</keyword>
<feature type="domain" description="Peptidase M16 N-terminal" evidence="8">
    <location>
        <begin position="64"/>
        <end position="181"/>
    </location>
</feature>
<proteinExistence type="inferred from homology"/>
<gene>
    <name evidence="10" type="ORF">ENO08_01220</name>
</gene>
<keyword evidence="3" id="KW-0479">Metal-binding</keyword>
<dbReference type="InterPro" id="IPR011249">
    <property type="entry name" value="Metalloenz_LuxS/M16"/>
</dbReference>
<dbReference type="AlphaFoldDB" id="A0A7V2ATN9"/>
<comment type="similarity">
    <text evidence="1 7">Belongs to the peptidase M16 family.</text>
</comment>
<dbReference type="InterPro" id="IPR050626">
    <property type="entry name" value="Peptidase_M16"/>
</dbReference>
<dbReference type="EMBL" id="DSEC01000086">
    <property type="protein sequence ID" value="HER43064.1"/>
    <property type="molecule type" value="Genomic_DNA"/>
</dbReference>
<evidence type="ECO:0000256" key="3">
    <source>
        <dbReference type="ARBA" id="ARBA00022723"/>
    </source>
</evidence>
<evidence type="ECO:0000256" key="4">
    <source>
        <dbReference type="ARBA" id="ARBA00022801"/>
    </source>
</evidence>
<reference evidence="10" key="1">
    <citation type="journal article" date="2020" name="mSystems">
        <title>Genome- and Community-Level Interaction Insights into Carbon Utilization and Element Cycling Functions of Hydrothermarchaeota in Hydrothermal Sediment.</title>
        <authorList>
            <person name="Zhou Z."/>
            <person name="Liu Y."/>
            <person name="Xu W."/>
            <person name="Pan J."/>
            <person name="Luo Z.H."/>
            <person name="Li M."/>
        </authorList>
    </citation>
    <scope>NUCLEOTIDE SEQUENCE [LARGE SCALE GENOMIC DNA]</scope>
    <source>
        <strain evidence="10">SpSt-1233</strain>
    </source>
</reference>
<evidence type="ECO:0000256" key="1">
    <source>
        <dbReference type="ARBA" id="ARBA00007261"/>
    </source>
</evidence>
<dbReference type="SUPFAM" id="SSF63411">
    <property type="entry name" value="LuxS/MPP-like metallohydrolase"/>
    <property type="match status" value="3"/>
</dbReference>
<dbReference type="Proteomes" id="UP000886069">
    <property type="component" value="Unassembled WGS sequence"/>
</dbReference>
<evidence type="ECO:0000256" key="2">
    <source>
        <dbReference type="ARBA" id="ARBA00022670"/>
    </source>
</evidence>
<dbReference type="PROSITE" id="PS00143">
    <property type="entry name" value="INSULINASE"/>
    <property type="match status" value="1"/>
</dbReference>
<dbReference type="Pfam" id="PF05193">
    <property type="entry name" value="Peptidase_M16_C"/>
    <property type="match status" value="2"/>
</dbReference>
<evidence type="ECO:0000259" key="8">
    <source>
        <dbReference type="Pfam" id="PF00675"/>
    </source>
</evidence>
<keyword evidence="4" id="KW-0378">Hydrolase</keyword>
<name>A0A7V2ATN9_UNCEI</name>
<evidence type="ECO:0000256" key="6">
    <source>
        <dbReference type="ARBA" id="ARBA00023049"/>
    </source>
</evidence>
<dbReference type="GO" id="GO:0046872">
    <property type="term" value="F:metal ion binding"/>
    <property type="evidence" value="ECO:0007669"/>
    <property type="project" value="UniProtKB-KW"/>
</dbReference>
<protein>
    <submittedName>
        <fullName evidence="10">Insulinase family protein</fullName>
    </submittedName>
</protein>
<feature type="domain" description="Peptidase M16 C-terminal" evidence="9">
    <location>
        <begin position="701"/>
        <end position="829"/>
    </location>
</feature>
<dbReference type="InterPro" id="IPR001431">
    <property type="entry name" value="Pept_M16_Zn_BS"/>
</dbReference>
<dbReference type="PANTHER" id="PTHR43690">
    <property type="entry name" value="NARDILYSIN"/>
    <property type="match status" value="1"/>
</dbReference>
<dbReference type="Gene3D" id="3.30.830.10">
    <property type="entry name" value="Metalloenzyme, LuxS/M16 peptidase-like"/>
    <property type="match status" value="3"/>
</dbReference>
<dbReference type="PANTHER" id="PTHR43690:SF34">
    <property type="entry name" value="ZINC PROTEASE PQQL-LIKE"/>
    <property type="match status" value="1"/>
</dbReference>
<dbReference type="InterPro" id="IPR011765">
    <property type="entry name" value="Pept_M16_N"/>
</dbReference>
<feature type="domain" description="Peptidase M16 C-terminal" evidence="9">
    <location>
        <begin position="223"/>
        <end position="303"/>
    </location>
</feature>
<evidence type="ECO:0000259" key="9">
    <source>
        <dbReference type="Pfam" id="PF05193"/>
    </source>
</evidence>
<dbReference type="GO" id="GO:0006508">
    <property type="term" value="P:proteolysis"/>
    <property type="evidence" value="ECO:0007669"/>
    <property type="project" value="UniProtKB-KW"/>
</dbReference>
<dbReference type="GO" id="GO:0004222">
    <property type="term" value="F:metalloendopeptidase activity"/>
    <property type="evidence" value="ECO:0007669"/>
    <property type="project" value="InterPro"/>
</dbReference>
<evidence type="ECO:0000313" key="10">
    <source>
        <dbReference type="EMBL" id="HER43064.1"/>
    </source>
</evidence>
<keyword evidence="5" id="KW-0862">Zinc</keyword>
<organism evidence="10">
    <name type="scientific">Eiseniibacteriota bacterium</name>
    <dbReference type="NCBI Taxonomy" id="2212470"/>
    <lineage>
        <taxon>Bacteria</taxon>
        <taxon>Candidatus Eiseniibacteriota</taxon>
    </lineage>
</organism>
<dbReference type="Pfam" id="PF00675">
    <property type="entry name" value="Peptidase_M16"/>
    <property type="match status" value="1"/>
</dbReference>
<feature type="non-terminal residue" evidence="10">
    <location>
        <position position="839"/>
    </location>
</feature>
<sequence>MRERRFGMRIKSLLFAIVALIGLCCAIPLGGSAGEEKDLDRPIPMDPSIKIGKLENGFAYYIKVNDDPENRAEIQLVVNAGSVLEDDDQRGLAHFVEHMAFNGTTHFEKNELIDYLQSIGMSFGADVNASTSFDETVYKLTVPTDSLHLLEQAFLVLEDWAHGITFDPAEVERERGVIVEEWRTRLGAGKRLAYTHYPVLFAGSRYAERMPIGKMEIVENAPPETLRRFYEDWYRPDLMAVVAVGDFDPDRIERLIIDHFAPLENPGDPRPREIFPVPDHAEPRFSIATDPEATGTNVSVIYKRDPSPMSTLEDYRRNIVEWLFALMIRDRFIEVARRPDPPFIGAGMPPRPHRAVRSKESIAIGISVAEGGVRRGLDALLTELERVRRYGFTPQELELAGTTLLRFVERMEAKKDKTNSNRFMKECIDHYLENDPIVEYSVQRELFESLIPTVTAEEMNGVLEELLTERNRVLLVSAPEETAPSIPDQAELAAVFEEAASGDVAPYEYEKVTEPLLAEKPAGGKIVEESADGELGTVEWKLANGIRVILMPTEFGQDEIDFIGWSPGGSSLVPDEDYRSAEAACQLAKESGVGPFDKTELRKKLIGSVAGVDPFIGSLYEGIRGGSSIKDAETMFQLLYLYATSAVFREEAYESYIDRQRIWLENEEASPERALGDTLEVTMAQYHPRRRPMTESTLAEIDLERVRDIYRDRFSDFGDYTFIFIGNLDLGALRPLVETYIGSLPATGREESWRDVGIDYPRGVVRKTIHKGLEPKGIVRLVFTGGFEWSPETEQALQAMTAVLRDRLRKTLREELSGTYGAHVGFDLDRLPRERYRID</sequence>
<accession>A0A7V2ATN9</accession>
<comment type="caution">
    <text evidence="10">The sequence shown here is derived from an EMBL/GenBank/DDBJ whole genome shotgun (WGS) entry which is preliminary data.</text>
</comment>
<dbReference type="InterPro" id="IPR007863">
    <property type="entry name" value="Peptidase_M16_C"/>
</dbReference>
<evidence type="ECO:0000256" key="7">
    <source>
        <dbReference type="RuleBase" id="RU004447"/>
    </source>
</evidence>